<organism evidence="3 5">
    <name type="scientific">Araneus ventricosus</name>
    <name type="common">Orbweaver spider</name>
    <name type="synonym">Epeira ventricosa</name>
    <dbReference type="NCBI Taxonomy" id="182803"/>
    <lineage>
        <taxon>Eukaryota</taxon>
        <taxon>Metazoa</taxon>
        <taxon>Ecdysozoa</taxon>
        <taxon>Arthropoda</taxon>
        <taxon>Chelicerata</taxon>
        <taxon>Arachnida</taxon>
        <taxon>Araneae</taxon>
        <taxon>Araneomorphae</taxon>
        <taxon>Entelegynae</taxon>
        <taxon>Araneoidea</taxon>
        <taxon>Araneidae</taxon>
        <taxon>Araneus</taxon>
    </lineage>
</organism>
<sequence>MPGKREIMLGYARERRGYKIYDIEQKCVIEERAVKFSENVKGSKYLNNSPENLWEIDTLINTEDVNVKLKAKYVYLDSNPGSADAPLDEIISKIGRPLGSTKETSEEINQKRILEIEQDLLNRGVRSERLKEMKNANIFEIPKDYFEAQSNPNWPNWKTAMEDERKSLNKHKIWELVDKPDNTKIVKSKWVYTIKKDSKTPKFKARLVATGFNQAKNVDYLESYSPVVNIDTFRLLIALAAKLNLAVRQFLHQKSYLHSDLEEEEVYMTAPPGYEMETEGKVYRLKKSIYGFPHSGRNWYFKLKSELERIGLKDIASDNCVFVMINKNEFLVLCIYVDDIALFSNDIVLSNNVIRKLKTIFELKETIDGEKFLGIEVSRNENGFSLSQVEYINFLLEKYNMSLCNSVKTPMSKNEDKFFDSGNKFVNVTEFQTLIGELLYLANRTRPDISFAVTYLSQFCQKPVQKHFKLAKKILRYLKGTKEKTLVYSNKFGCINGSSDACWGNAENGKSFSSSVLMLGDSLVTWKCNKQRSVCLSTCEAELCALAETAKNVLWAKNVLNELNCFSFIESCVIYSDSKSAVDWLNCARSSSKTRHVNLRFHFVKDLISGSEMQIIFATTEEMISDFLTKTVTHEKLIFCCYKIGLL</sequence>
<comment type="caution">
    <text evidence="3">The sequence shown here is derived from an EMBL/GenBank/DDBJ whole genome shotgun (WGS) entry which is preliminary data.</text>
</comment>
<dbReference type="OrthoDB" id="409273at2759"/>
<dbReference type="Proteomes" id="UP000499080">
    <property type="component" value="Unassembled WGS sequence"/>
</dbReference>
<gene>
    <name evidence="3" type="primary">POLX_2487</name>
    <name evidence="4" type="synonym">POLX_1011</name>
    <name evidence="3" type="ORF">AVEN_119718_1</name>
    <name evidence="4" type="ORF">AVEN_156687_1</name>
</gene>
<dbReference type="InterPro" id="IPR013103">
    <property type="entry name" value="RVT_2"/>
</dbReference>
<dbReference type="PANTHER" id="PTHR11439">
    <property type="entry name" value="GAG-POL-RELATED RETROTRANSPOSON"/>
    <property type="match status" value="1"/>
</dbReference>
<reference evidence="3 5" key="1">
    <citation type="journal article" date="2019" name="Sci. Rep.">
        <title>Orb-weaving spider Araneus ventricosus genome elucidates the spidroin gene catalogue.</title>
        <authorList>
            <person name="Kono N."/>
            <person name="Nakamura H."/>
            <person name="Ohtoshi R."/>
            <person name="Moran D.A.P."/>
            <person name="Shinohara A."/>
            <person name="Yoshida Y."/>
            <person name="Fujiwara M."/>
            <person name="Mori M."/>
            <person name="Tomita M."/>
            <person name="Arakawa K."/>
        </authorList>
    </citation>
    <scope>NUCLEOTIDE SEQUENCE [LARGE SCALE GENOMIC DNA]</scope>
</reference>
<evidence type="ECO:0000313" key="3">
    <source>
        <dbReference type="EMBL" id="GBN52933.1"/>
    </source>
</evidence>
<dbReference type="InterPro" id="IPR057670">
    <property type="entry name" value="SH3_retrovirus"/>
</dbReference>
<evidence type="ECO:0000259" key="1">
    <source>
        <dbReference type="Pfam" id="PF07727"/>
    </source>
</evidence>
<dbReference type="GO" id="GO:0071897">
    <property type="term" value="P:DNA biosynthetic process"/>
    <property type="evidence" value="ECO:0007669"/>
    <property type="project" value="UniProtKB-ARBA"/>
</dbReference>
<evidence type="ECO:0000313" key="4">
    <source>
        <dbReference type="EMBL" id="GBN52987.1"/>
    </source>
</evidence>
<keyword evidence="5" id="KW-1185">Reference proteome</keyword>
<accession>A0A4Y2PPS9</accession>
<evidence type="ECO:0000259" key="2">
    <source>
        <dbReference type="Pfam" id="PF25597"/>
    </source>
</evidence>
<dbReference type="SUPFAM" id="SSF56672">
    <property type="entry name" value="DNA/RNA polymerases"/>
    <property type="match status" value="1"/>
</dbReference>
<feature type="domain" description="Reverse transcriptase Ty1/copia-type" evidence="1">
    <location>
        <begin position="172"/>
        <end position="412"/>
    </location>
</feature>
<dbReference type="InterPro" id="IPR043502">
    <property type="entry name" value="DNA/RNA_pol_sf"/>
</dbReference>
<dbReference type="AlphaFoldDB" id="A0A4Y2PPS9"/>
<evidence type="ECO:0000313" key="5">
    <source>
        <dbReference type="Proteomes" id="UP000499080"/>
    </source>
</evidence>
<dbReference type="EMBL" id="BGPR01134211">
    <property type="protein sequence ID" value="GBN52933.1"/>
    <property type="molecule type" value="Genomic_DNA"/>
</dbReference>
<feature type="domain" description="Retroviral polymerase SH3-like" evidence="2">
    <location>
        <begin position="5"/>
        <end position="43"/>
    </location>
</feature>
<dbReference type="Pfam" id="PF25597">
    <property type="entry name" value="SH3_retrovirus"/>
    <property type="match status" value="1"/>
</dbReference>
<dbReference type="CDD" id="cd09272">
    <property type="entry name" value="RNase_HI_RT_Ty1"/>
    <property type="match status" value="1"/>
</dbReference>
<proteinExistence type="predicted"/>
<dbReference type="Pfam" id="PF07727">
    <property type="entry name" value="RVT_2"/>
    <property type="match status" value="1"/>
</dbReference>
<dbReference type="EMBL" id="BGPR01134238">
    <property type="protein sequence ID" value="GBN52987.1"/>
    <property type="molecule type" value="Genomic_DNA"/>
</dbReference>
<dbReference type="PANTHER" id="PTHR11439:SF440">
    <property type="entry name" value="INTEGRASE CATALYTIC DOMAIN-CONTAINING PROTEIN"/>
    <property type="match status" value="1"/>
</dbReference>
<protein>
    <submittedName>
        <fullName evidence="3">Retrovirus-related Pol polyprotein from transposon TNT 1-94</fullName>
    </submittedName>
</protein>
<name>A0A4Y2PPS9_ARAVE</name>